<organism evidence="1">
    <name type="scientific">Podoviridae sp. ctsUe5</name>
    <dbReference type="NCBI Taxonomy" id="2827750"/>
    <lineage>
        <taxon>Viruses</taxon>
        <taxon>Duplodnaviria</taxon>
        <taxon>Heunggongvirae</taxon>
        <taxon>Uroviricota</taxon>
        <taxon>Caudoviricetes</taxon>
    </lineage>
</organism>
<proteinExistence type="predicted"/>
<evidence type="ECO:0000313" key="1">
    <source>
        <dbReference type="EMBL" id="DAF46338.1"/>
    </source>
</evidence>
<dbReference type="EMBL" id="BK032536">
    <property type="protein sequence ID" value="DAF46338.1"/>
    <property type="molecule type" value="Genomic_DNA"/>
</dbReference>
<accession>A0A8S5S6L4</accession>
<reference evidence="1" key="1">
    <citation type="journal article" date="2021" name="Proc. Natl. Acad. Sci. U.S.A.">
        <title>A Catalog of Tens of Thousands of Viruses from Human Metagenomes Reveals Hidden Associations with Chronic Diseases.</title>
        <authorList>
            <person name="Tisza M.J."/>
            <person name="Buck C.B."/>
        </authorList>
    </citation>
    <scope>NUCLEOTIDE SEQUENCE</scope>
    <source>
        <strain evidence="1">CtsUe5</strain>
    </source>
</reference>
<dbReference type="Pfam" id="PF03237">
    <property type="entry name" value="Terminase_6N"/>
    <property type="match status" value="1"/>
</dbReference>
<sequence length="573" mass="64415">MIPNTLEGELLRRKARSDYGTYVALANPGFYMSHFHRYLCDEIQAFLEAPCTNGAMDILLLSVPPQHGKSYTVTETLPSWFLAKHPTDAVIIAGYESSFAESFSRRNRDKFSTIAQEVFLQQAKDGSYIHDCRPNPSVQGVAQWETILGGKCRAAGLKAGITGHGAELFIIDDPIKNKEQADSETVIAKIHDEMGPSVQSRIHPGGKLIVIQTRWVENDVIGWILTNWAEYIWKYINLPAEYDQEAADIGPDPLGRHIGDALIGAQVGDDESAIPQKILNNNVWLAAKKKLVIAADGSRTWNALYQGRPSAANGNLFNASWWTPCYRTDDLRRSLDYLQLSIDATFKNTETSDYVAIELLGVKGKYIYLWKLINKRMAFTETVAKIRAIVKDFPDIDELVIEDKANGSAIIDVLRYDTAMPAIVAVNPQGGKYARAQAISPFVSTGAFHVPVDFSAQEQADVEWDSRDDGLTARDKFIKQHSTFPFGRHDDMVDANSQGTSRIIKIITGEIKPSKHRTAIRYVHWRPDQWEDYNQLKDEAQKEAYCRTFGYPEEWYEEDADYDVPDNLHASLA</sequence>
<protein>
    <submittedName>
        <fullName evidence="1">Terminase large subunit</fullName>
    </submittedName>
</protein>
<name>A0A8S5S6L4_9CAUD</name>
<dbReference type="Gene3D" id="3.30.420.240">
    <property type="match status" value="1"/>
</dbReference>